<dbReference type="CDD" id="cd06464">
    <property type="entry name" value="ACD_sHsps-like"/>
    <property type="match status" value="1"/>
</dbReference>
<protein>
    <submittedName>
        <fullName evidence="6">Class III heat shock protein</fullName>
    </submittedName>
</protein>
<dbReference type="EMBL" id="PGGS01000668">
    <property type="protein sequence ID" value="PNH02368.1"/>
    <property type="molecule type" value="Genomic_DNA"/>
</dbReference>
<accession>A0A2J7ZQ27</accession>
<evidence type="ECO:0000313" key="7">
    <source>
        <dbReference type="Proteomes" id="UP000236333"/>
    </source>
</evidence>
<dbReference type="Gene3D" id="2.60.40.790">
    <property type="match status" value="1"/>
</dbReference>
<comment type="caution">
    <text evidence="6">The sequence shown here is derived from an EMBL/GenBank/DDBJ whole genome shotgun (WGS) entry which is preliminary data.</text>
</comment>
<comment type="similarity">
    <text evidence="2 3">Belongs to the small heat shock protein (HSP20) family.</text>
</comment>
<dbReference type="OrthoDB" id="1245404at2759"/>
<organism evidence="6 7">
    <name type="scientific">Tetrabaena socialis</name>
    <dbReference type="NCBI Taxonomy" id="47790"/>
    <lineage>
        <taxon>Eukaryota</taxon>
        <taxon>Viridiplantae</taxon>
        <taxon>Chlorophyta</taxon>
        <taxon>core chlorophytes</taxon>
        <taxon>Chlorophyceae</taxon>
        <taxon>CS clade</taxon>
        <taxon>Chlamydomonadales</taxon>
        <taxon>Tetrabaenaceae</taxon>
        <taxon>Tetrabaena</taxon>
    </lineage>
</organism>
<dbReference type="InterPro" id="IPR031107">
    <property type="entry name" value="Small_HSP"/>
</dbReference>
<gene>
    <name evidence="6" type="ORF">TSOC_011662</name>
</gene>
<keyword evidence="1 6" id="KW-0346">Stress response</keyword>
<sequence length="97" mass="10661">MRPQITLSDEGILTMTGTHEEGDQQPEQLEQDKDKGKAKAKGAAKARRYASFVRSIRLPDDADVEGISATTEHGVLTVRIRKAPQPERAPVREIPVA</sequence>
<proteinExistence type="inferred from homology"/>
<reference evidence="6 7" key="1">
    <citation type="journal article" date="2017" name="Mol. Biol. Evol.">
        <title>The 4-celled Tetrabaena socialis nuclear genome reveals the essential components for genetic control of cell number at the origin of multicellularity in the volvocine lineage.</title>
        <authorList>
            <person name="Featherston J."/>
            <person name="Arakaki Y."/>
            <person name="Hanschen E.R."/>
            <person name="Ferris P.J."/>
            <person name="Michod R.E."/>
            <person name="Olson B.J.S.C."/>
            <person name="Nozaki H."/>
            <person name="Durand P.M."/>
        </authorList>
    </citation>
    <scope>NUCLEOTIDE SEQUENCE [LARGE SCALE GENOMIC DNA]</scope>
    <source>
        <strain evidence="6 7">NIES-571</strain>
    </source>
</reference>
<dbReference type="InterPro" id="IPR002068">
    <property type="entry name" value="A-crystallin/Hsp20_dom"/>
</dbReference>
<evidence type="ECO:0000256" key="3">
    <source>
        <dbReference type="RuleBase" id="RU003616"/>
    </source>
</evidence>
<evidence type="ECO:0000313" key="6">
    <source>
        <dbReference type="EMBL" id="PNH02368.1"/>
    </source>
</evidence>
<evidence type="ECO:0000256" key="1">
    <source>
        <dbReference type="ARBA" id="ARBA00023016"/>
    </source>
</evidence>
<dbReference type="PANTHER" id="PTHR11527">
    <property type="entry name" value="HEAT-SHOCK PROTEIN 20 FAMILY MEMBER"/>
    <property type="match status" value="1"/>
</dbReference>
<keyword evidence="7" id="KW-1185">Reference proteome</keyword>
<dbReference type="InterPro" id="IPR008978">
    <property type="entry name" value="HSP20-like_chaperone"/>
</dbReference>
<dbReference type="PROSITE" id="PS01031">
    <property type="entry name" value="SHSP"/>
    <property type="match status" value="1"/>
</dbReference>
<dbReference type="AlphaFoldDB" id="A0A2J7ZQ27"/>
<dbReference type="Pfam" id="PF00011">
    <property type="entry name" value="HSP20"/>
    <property type="match status" value="1"/>
</dbReference>
<feature type="domain" description="SHSP" evidence="5">
    <location>
        <begin position="1"/>
        <end position="97"/>
    </location>
</feature>
<name>A0A2J7ZQ27_9CHLO</name>
<evidence type="ECO:0000256" key="2">
    <source>
        <dbReference type="PROSITE-ProRule" id="PRU00285"/>
    </source>
</evidence>
<evidence type="ECO:0000256" key="4">
    <source>
        <dbReference type="SAM" id="MobiDB-lite"/>
    </source>
</evidence>
<dbReference type="Proteomes" id="UP000236333">
    <property type="component" value="Unassembled WGS sequence"/>
</dbReference>
<feature type="region of interest" description="Disordered" evidence="4">
    <location>
        <begin position="1"/>
        <end position="43"/>
    </location>
</feature>
<dbReference type="SUPFAM" id="SSF49764">
    <property type="entry name" value="HSP20-like chaperones"/>
    <property type="match status" value="1"/>
</dbReference>
<evidence type="ECO:0000259" key="5">
    <source>
        <dbReference type="PROSITE" id="PS01031"/>
    </source>
</evidence>